<accession>A0ACC2PG46</accession>
<comment type="caution">
    <text evidence="1">The sequence shown here is derived from an EMBL/GenBank/DDBJ whole genome shotgun (WGS) entry which is preliminary data.</text>
</comment>
<proteinExistence type="predicted"/>
<evidence type="ECO:0000313" key="2">
    <source>
        <dbReference type="Proteomes" id="UP001239111"/>
    </source>
</evidence>
<sequence length="595" mass="68946">MGCLQRLEDIKSIIRALLIAENSENITLCRLNKLYKEETGDDIPYLEYHYTSLREFLINMPDVLDLRYNKRNELFVYHKNTEKSKHIASLVARQKKSLPDRRSRSYLIERNNRIDLYLLQDVLNESAVCSPQNGNNKISKIDVLSRILKRLGQYSFYNLKNLNHQLNEYTHLLSHDDDHIYLKQKLTKNPAKRNVLCQVASNFGDLNRCNVRNSLERERFPRPVWIDSVSDFVRDPTKQQLKALMEKHPDGILCTDLPKQFKKEFKWDLEYNDIGFSSIVEFVDALPEIFVLVADPNTQQLLVVNNKSKSASQDCFSGDSLNHLNLITSSENVDPITQLLPHQVSRNKKLPLGQMNCGENLRIIPVRSLILKNGIDVIVSDGINPSRFWITLRKYKNKLNKLMDNLRYNLRIQLYINSRSAHNQLFQFLHTRKFYSSPKNSKIYTVPVGQLKPGLYVACKFAEMWHRSVVKRIKGDGRIVVYFCDYGQKAALREDEIFFLDRRFSSLPIQALPCNLVGVRPIHTNDWSKDVSKKFIDKILNKTFTAIISDVNEKRNSMSIHLIHGSSGMRMDVWLVTNQLAEYGNAPGVPDSVEN</sequence>
<keyword evidence="2" id="KW-1185">Reference proteome</keyword>
<evidence type="ECO:0000313" key="1">
    <source>
        <dbReference type="EMBL" id="KAJ8682274.1"/>
    </source>
</evidence>
<gene>
    <name evidence="1" type="ORF">QAD02_018066</name>
</gene>
<reference evidence="1" key="1">
    <citation type="submission" date="2023-04" db="EMBL/GenBank/DDBJ databases">
        <title>A chromosome-level genome assembly of the parasitoid wasp Eretmocerus hayati.</title>
        <authorList>
            <person name="Zhong Y."/>
            <person name="Liu S."/>
            <person name="Liu Y."/>
        </authorList>
    </citation>
    <scope>NUCLEOTIDE SEQUENCE</scope>
    <source>
        <strain evidence="1">ZJU_SS_LIU_2023</strain>
    </source>
</reference>
<dbReference type="Proteomes" id="UP001239111">
    <property type="component" value="Chromosome 1"/>
</dbReference>
<dbReference type="EMBL" id="CM056741">
    <property type="protein sequence ID" value="KAJ8682274.1"/>
    <property type="molecule type" value="Genomic_DNA"/>
</dbReference>
<name>A0ACC2PG46_9HYME</name>
<organism evidence="1 2">
    <name type="scientific">Eretmocerus hayati</name>
    <dbReference type="NCBI Taxonomy" id="131215"/>
    <lineage>
        <taxon>Eukaryota</taxon>
        <taxon>Metazoa</taxon>
        <taxon>Ecdysozoa</taxon>
        <taxon>Arthropoda</taxon>
        <taxon>Hexapoda</taxon>
        <taxon>Insecta</taxon>
        <taxon>Pterygota</taxon>
        <taxon>Neoptera</taxon>
        <taxon>Endopterygota</taxon>
        <taxon>Hymenoptera</taxon>
        <taxon>Apocrita</taxon>
        <taxon>Proctotrupomorpha</taxon>
        <taxon>Chalcidoidea</taxon>
        <taxon>Aphelinidae</taxon>
        <taxon>Aphelininae</taxon>
        <taxon>Eretmocerus</taxon>
    </lineage>
</organism>
<protein>
    <submittedName>
        <fullName evidence="1">Uncharacterized protein</fullName>
    </submittedName>
</protein>